<reference evidence="1 2" key="1">
    <citation type="submission" date="2021-04" db="EMBL/GenBank/DDBJ databases">
        <authorList>
            <person name="Tang X."/>
            <person name="Zhou X."/>
            <person name="Chen X."/>
            <person name="Cernava T."/>
            <person name="Zhang C."/>
        </authorList>
    </citation>
    <scope>NUCLEOTIDE SEQUENCE [LARGE SCALE GENOMIC DNA]</scope>
    <source>
        <strain evidence="1 2">BH-SS-21</strain>
    </source>
</reference>
<dbReference type="AlphaFoldDB" id="A0A940XZM0"/>
<accession>A0A940XZM0</accession>
<organism evidence="1 2">
    <name type="scientific">Streptomyces liliiviolaceus</name>
    <dbReference type="NCBI Taxonomy" id="2823109"/>
    <lineage>
        <taxon>Bacteria</taxon>
        <taxon>Bacillati</taxon>
        <taxon>Actinomycetota</taxon>
        <taxon>Actinomycetes</taxon>
        <taxon>Kitasatosporales</taxon>
        <taxon>Streptomycetaceae</taxon>
        <taxon>Streptomyces</taxon>
    </lineage>
</organism>
<name>A0A940XZM0_9ACTN</name>
<comment type="caution">
    <text evidence="1">The sequence shown here is derived from an EMBL/GenBank/DDBJ whole genome shotgun (WGS) entry which is preliminary data.</text>
</comment>
<keyword evidence="2" id="KW-1185">Reference proteome</keyword>
<dbReference type="Proteomes" id="UP000677413">
    <property type="component" value="Unassembled WGS sequence"/>
</dbReference>
<evidence type="ECO:0000313" key="2">
    <source>
        <dbReference type="Proteomes" id="UP000677413"/>
    </source>
</evidence>
<evidence type="ECO:0000313" key="1">
    <source>
        <dbReference type="EMBL" id="MBQ0854689.1"/>
    </source>
</evidence>
<proteinExistence type="predicted"/>
<gene>
    <name evidence="1" type="ORF">J8N05_41755</name>
</gene>
<dbReference type="EMBL" id="JAGPYQ010000002">
    <property type="protein sequence ID" value="MBQ0854689.1"/>
    <property type="molecule type" value="Genomic_DNA"/>
</dbReference>
<sequence length="468" mass="49304">MHYFNAAAPGAFAPTYTSTSPLEAHAWVPDPAAGVGYTFLNAGAPNIVGSTTTGLRVSVNGRFAVEDSPVTRRQAKHFFATAATVAQWNRTLARQGSIFQFFTDPAHTVTFTLPGAGAPTVLQRAHPANLSAPVQRIGNEVTTTENCNGTVLEVIGSGLQPTPRLGAAVFLGTTPAQQQTFFEYHVANHLSGGVAAADIPAAPAALAAAQDAIALNWGQDLAALLAHAVPPHNAALAGNAMTLGVNTFARPTAVGQALYTGSLGARHAAAGGPQVQDHANGRLLTDPVDLNRVLWGFHWAGVIGMDGTDYLTLENYARNGENAFGQGAELFYFNMYGTGVDESWHEVWATPNVLSKGFANAISLVVEAANPPGLRYFVLGSKNNHGDLAVAAHDQHVQQALCQGLNYANVHRYADALPDQFADRGRRNAWINAINALLAAPPAWLTPTTTAFAQHVLNALNHVTVPPL</sequence>
<protein>
    <submittedName>
        <fullName evidence="1">Uncharacterized protein</fullName>
    </submittedName>
</protein>
<dbReference type="RefSeq" id="WP_210892522.1">
    <property type="nucleotide sequence ID" value="NZ_JAGPYQ010000002.1"/>
</dbReference>